<reference evidence="1" key="2">
    <citation type="submission" date="2020-01" db="EMBL/GenBank/DDBJ databases">
        <authorList>
            <consortium name="NCBI Pathogen Detection Project"/>
        </authorList>
    </citation>
    <scope>NUCLEOTIDE SEQUENCE</scope>
    <source>
        <strain evidence="1">OLC2673_Aeromonas</strain>
    </source>
</reference>
<reference evidence="1" key="1">
    <citation type="journal article" date="2018" name="Genome Biol.">
        <title>SKESA: strategic k-mer extension for scrupulous assemblies.</title>
        <authorList>
            <person name="Souvorov A."/>
            <person name="Agarwala R."/>
            <person name="Lipman D.J."/>
        </authorList>
    </citation>
    <scope>NUCLEOTIDE SEQUENCE</scope>
    <source>
        <strain evidence="1">OLC2673_Aeromonas</strain>
    </source>
</reference>
<dbReference type="NCBIfam" id="TIGR02811">
    <property type="entry name" value="formate_TAT"/>
    <property type="match status" value="1"/>
</dbReference>
<name>A0A081UNB3_AERHY</name>
<dbReference type="OMA" id="MMKDNKE"/>
<gene>
    <name evidence="1" type="ORF">JAJ28_003206</name>
</gene>
<dbReference type="KEGG" id="aaj:BOQ57_15705"/>
<dbReference type="RefSeq" id="WP_005303194.1">
    <property type="nucleotide sequence ID" value="NZ_AP019193.1"/>
</dbReference>
<dbReference type="InterPro" id="IPR014177">
    <property type="entry name" value="Formate_DH_TAT-contain"/>
</dbReference>
<dbReference type="AlphaFoldDB" id="A0A081UNB3"/>
<organism evidence="1 2">
    <name type="scientific">Aeromonas hydrophila</name>
    <dbReference type="NCBI Taxonomy" id="644"/>
    <lineage>
        <taxon>Bacteria</taxon>
        <taxon>Pseudomonadati</taxon>
        <taxon>Pseudomonadota</taxon>
        <taxon>Gammaproteobacteria</taxon>
        <taxon>Aeromonadales</taxon>
        <taxon>Aeromonadaceae</taxon>
        <taxon>Aeromonas</taxon>
    </lineage>
</organism>
<dbReference type="PIRSF" id="PIRSF036704">
    <property type="entry name" value="UCP036704"/>
    <property type="match status" value="1"/>
</dbReference>
<dbReference type="KEGG" id="ahh:RY45_15820"/>
<evidence type="ECO:0000313" key="2">
    <source>
        <dbReference type="Proteomes" id="UP000859505"/>
    </source>
</evidence>
<comment type="caution">
    <text evidence="1">The sequence shown here is derived from an EMBL/GenBank/DDBJ whole genome shotgun (WGS) entry which is preliminary data.</text>
</comment>
<dbReference type="GeneID" id="4487919"/>
<dbReference type="Proteomes" id="UP000859505">
    <property type="component" value="Unassembled WGS sequence"/>
</dbReference>
<proteinExistence type="predicted"/>
<protein>
    <submittedName>
        <fullName evidence="1">Transcriptional initiation protein Tat</fullName>
    </submittedName>
</protein>
<accession>A0A081UNB3</accession>
<dbReference type="KEGG" id="ahi:VU14_06335"/>
<evidence type="ECO:0000313" key="1">
    <source>
        <dbReference type="EMBL" id="HAT6345438.1"/>
    </source>
</evidence>
<sequence length="67" mass="7361">MSDEQLKDPSRRNLIKGVGVVATIGVLAGATGRVVGKEVLTHDTEPDKGYRETPHVHDFYRTLRGTD</sequence>
<dbReference type="EMBL" id="DACTUL010000028">
    <property type="protein sequence ID" value="HAT6345438.1"/>
    <property type="molecule type" value="Genomic_DNA"/>
</dbReference>